<sequence length="560" mass="61924">MTAEDSTTRQDGSRDGGVTTSISTVPASVSMSSSKHVIPTYPTKDIAQPSPAVGMGILHHPPSDTAQLSRPRMSLSYADQPRPARGENASSATNDSDLARHRRSHSRTRSSIDVIRRSLSLVRLPESGQPVDPMAEPRRSISKRPDELLLAERDPHHQHQQQQQQQQQRGHLEKNLVKPKQTHPIRRVVPFAAPYVRSGVVLSQPSTLRSWAIPGPLTFGYGQWWYLFFAQSLVAAIISGAINFGVAVALYRTQPTINIWTFDRQTVAGDMGVTVIIQQIVSFIITSSLVHHDLYAGPIGPLRRPWPPLLHLPSTPNSEGHWLGVKMPEDVASVGGKLYMGRAEGQGRIKSWWWWFVRAVLTGSERNDLLAAGISWRQRSERLVWTAGQGFFLCVLTFWWYWPLAIAIVAPLYEHTELAGTWIPMIIKLVYGGVLSLLTNPIMALMAMGAESSVRRCYPELEIWEPFGGREDFVRWKVEQGIMEEENGESLDDVQETTMGSSSDGVQDSPQAAAAAAGGTPTIVSEETGSGVAYQTNNLLQRRITEEPTSTPAPPVSLQK</sequence>
<feature type="transmembrane region" description="Helical" evidence="2">
    <location>
        <begin position="422"/>
        <end position="446"/>
    </location>
</feature>
<feature type="compositionally biased region" description="Low complexity" evidence="1">
    <location>
        <begin position="21"/>
        <end position="37"/>
    </location>
</feature>
<feature type="transmembrane region" description="Helical" evidence="2">
    <location>
        <begin position="224"/>
        <end position="251"/>
    </location>
</feature>
<evidence type="ECO:0000313" key="4">
    <source>
        <dbReference type="Proteomes" id="UP000324022"/>
    </source>
</evidence>
<dbReference type="Proteomes" id="UP000324022">
    <property type="component" value="Unassembled WGS sequence"/>
</dbReference>
<dbReference type="PANTHER" id="PTHR28297">
    <property type="entry name" value="FUNGAL PROTEIN"/>
    <property type="match status" value="1"/>
</dbReference>
<feature type="compositionally biased region" description="Polar residues" evidence="1">
    <location>
        <begin position="496"/>
        <end position="510"/>
    </location>
</feature>
<dbReference type="OrthoDB" id="15595at2759"/>
<name>A0A5C3DWX2_9BASI</name>
<feature type="region of interest" description="Disordered" evidence="1">
    <location>
        <begin position="485"/>
        <end position="560"/>
    </location>
</feature>
<evidence type="ECO:0000256" key="1">
    <source>
        <dbReference type="SAM" id="MobiDB-lite"/>
    </source>
</evidence>
<keyword evidence="2" id="KW-0812">Transmembrane</keyword>
<dbReference type="PANTHER" id="PTHR28297:SF1">
    <property type="entry name" value="FUNGAL PROTEIN"/>
    <property type="match status" value="1"/>
</dbReference>
<feature type="compositionally biased region" description="Polar residues" evidence="1">
    <location>
        <begin position="522"/>
        <end position="540"/>
    </location>
</feature>
<accession>A0A5C3DWX2</accession>
<dbReference type="InterPro" id="IPR018852">
    <property type="entry name" value="DUF2456"/>
</dbReference>
<dbReference type="AlphaFoldDB" id="A0A5C3DWX2"/>
<keyword evidence="2" id="KW-0472">Membrane</keyword>
<keyword evidence="2" id="KW-1133">Transmembrane helix</keyword>
<feature type="compositionally biased region" description="Pro residues" evidence="1">
    <location>
        <begin position="551"/>
        <end position="560"/>
    </location>
</feature>
<gene>
    <name evidence="3" type="ORF">UTRI_01178_B</name>
</gene>
<reference evidence="3 4" key="1">
    <citation type="submission" date="2018-03" db="EMBL/GenBank/DDBJ databases">
        <authorList>
            <person name="Guldener U."/>
        </authorList>
    </citation>
    <scope>NUCLEOTIDE SEQUENCE [LARGE SCALE GENOMIC DNA]</scope>
    <source>
        <strain evidence="3 4">NBRC100155</strain>
    </source>
</reference>
<dbReference type="EMBL" id="OOIN01000003">
    <property type="protein sequence ID" value="SPO21696.1"/>
    <property type="molecule type" value="Genomic_DNA"/>
</dbReference>
<keyword evidence="4" id="KW-1185">Reference proteome</keyword>
<feature type="region of interest" description="Disordered" evidence="1">
    <location>
        <begin position="1"/>
        <end position="111"/>
    </location>
</feature>
<proteinExistence type="predicted"/>
<evidence type="ECO:0000313" key="3">
    <source>
        <dbReference type="EMBL" id="SPO21696.1"/>
    </source>
</evidence>
<feature type="transmembrane region" description="Helical" evidence="2">
    <location>
        <begin position="383"/>
        <end position="402"/>
    </location>
</feature>
<evidence type="ECO:0000256" key="2">
    <source>
        <dbReference type="SAM" id="Phobius"/>
    </source>
</evidence>
<organism evidence="3 4">
    <name type="scientific">Ustilago trichophora</name>
    <dbReference type="NCBI Taxonomy" id="86804"/>
    <lineage>
        <taxon>Eukaryota</taxon>
        <taxon>Fungi</taxon>
        <taxon>Dikarya</taxon>
        <taxon>Basidiomycota</taxon>
        <taxon>Ustilaginomycotina</taxon>
        <taxon>Ustilaginomycetes</taxon>
        <taxon>Ustilaginales</taxon>
        <taxon>Ustilaginaceae</taxon>
        <taxon>Ustilago</taxon>
    </lineage>
</organism>
<dbReference type="Pfam" id="PF10445">
    <property type="entry name" value="DUF2456"/>
    <property type="match status" value="1"/>
</dbReference>
<feature type="compositionally biased region" description="Acidic residues" evidence="1">
    <location>
        <begin position="485"/>
        <end position="495"/>
    </location>
</feature>
<feature type="compositionally biased region" description="Basic and acidic residues" evidence="1">
    <location>
        <begin position="1"/>
        <end position="14"/>
    </location>
</feature>
<protein>
    <submittedName>
        <fullName evidence="3">Uncharacterized protein</fullName>
    </submittedName>
</protein>